<organism evidence="4 5">
    <name type="scientific">Pseudomonas mediterranea</name>
    <dbReference type="NCBI Taxonomy" id="183795"/>
    <lineage>
        <taxon>Bacteria</taxon>
        <taxon>Pseudomonadati</taxon>
        <taxon>Pseudomonadota</taxon>
        <taxon>Gammaproteobacteria</taxon>
        <taxon>Pseudomonadales</taxon>
        <taxon>Pseudomonadaceae</taxon>
        <taxon>Pseudomonas</taxon>
    </lineage>
</organism>
<dbReference type="GO" id="GO:0016620">
    <property type="term" value="F:oxidoreductase activity, acting on the aldehyde or oxo group of donors, NAD or NADP as acceptor"/>
    <property type="evidence" value="ECO:0007669"/>
    <property type="project" value="InterPro"/>
</dbReference>
<dbReference type="AlphaFoldDB" id="A0AAX2DDG5"/>
<evidence type="ECO:0000259" key="3">
    <source>
        <dbReference type="Pfam" id="PF00171"/>
    </source>
</evidence>
<dbReference type="Gene3D" id="3.40.605.10">
    <property type="entry name" value="Aldehyde Dehydrogenase, Chain A, domain 1"/>
    <property type="match status" value="1"/>
</dbReference>
<evidence type="ECO:0000256" key="2">
    <source>
        <dbReference type="ARBA" id="ARBA00023002"/>
    </source>
</evidence>
<keyword evidence="2" id="KW-0560">Oxidoreductase</keyword>
<dbReference type="GeneID" id="76213413"/>
<accession>A0AAX2DDG5</accession>
<dbReference type="Pfam" id="PF00171">
    <property type="entry name" value="Aldedh"/>
    <property type="match status" value="1"/>
</dbReference>
<dbReference type="SUPFAM" id="SSF53720">
    <property type="entry name" value="ALDH-like"/>
    <property type="match status" value="1"/>
</dbReference>
<protein>
    <submittedName>
        <fullName evidence="4">Betaine-aldehyde dehydrogenase</fullName>
    </submittedName>
</protein>
<dbReference type="CDD" id="cd07078">
    <property type="entry name" value="ALDH"/>
    <property type="match status" value="1"/>
</dbReference>
<dbReference type="PANTHER" id="PTHR11699">
    <property type="entry name" value="ALDEHYDE DEHYDROGENASE-RELATED"/>
    <property type="match status" value="1"/>
</dbReference>
<keyword evidence="5" id="KW-1185">Reference proteome</keyword>
<dbReference type="PROSITE" id="PS00070">
    <property type="entry name" value="ALDEHYDE_DEHYDR_CYS"/>
    <property type="match status" value="1"/>
</dbReference>
<evidence type="ECO:0000313" key="5">
    <source>
        <dbReference type="Proteomes" id="UP000183772"/>
    </source>
</evidence>
<dbReference type="Gene3D" id="3.40.309.10">
    <property type="entry name" value="Aldehyde Dehydrogenase, Chain A, domain 2"/>
    <property type="match status" value="1"/>
</dbReference>
<dbReference type="InterPro" id="IPR016160">
    <property type="entry name" value="Ald_DH_CS_CYS"/>
</dbReference>
<dbReference type="InterPro" id="IPR016163">
    <property type="entry name" value="Ald_DH_C"/>
</dbReference>
<dbReference type="EMBL" id="LT629790">
    <property type="protein sequence ID" value="SDU57702.1"/>
    <property type="molecule type" value="Genomic_DNA"/>
</dbReference>
<dbReference type="RefSeq" id="WP_047703042.1">
    <property type="nucleotide sequence ID" value="NZ_CP102176.1"/>
</dbReference>
<sequence length="484" mass="52807">MNIYYDGKFVQSQGAAIQVENPATEEIFAEVAEATTRELDAVVASAKSAQRKWARVGAGERAELLHTCAIRLREHAPELARLLTQESGKPLRESLDEVEWSVDAYRHLAEVARTQGGQVVQPNMAGQMNLVLREPLGVIVSILPFNFPVLLMTWQVAAALAAGNTCIIKPSEVTPMTALLLAKIFDHLPPGIFNVVTCGAKGSAYLVSHPDTHMIAFTGSVPTGQKIMQGATERMKPLLLELGSSDPFIVLDDADFDMAVQAATFAAFLNCGQVCTGSERFFIHEKIYDDFMEALVQSVSRLRIGDPLGDVDIGPLINKAALNGVEGGLAHLQSLGARIRHGGKRVDFPRGHFFQPTIVEITDPNKQQPRHELFGPQATFCRIRSLDEAIEHANNSDFGLGSSIFTSSLESAMRAATEIDSGHVWINDPLKDNVAAPFGGKKMSGLGRELGLDGINAFTDVKHVHMQFKPSVQGWWFPYSRPDI</sequence>
<comment type="similarity">
    <text evidence="1">Belongs to the aldehyde dehydrogenase family.</text>
</comment>
<gene>
    <name evidence="4" type="ORF">SAMN05216476_3306</name>
</gene>
<dbReference type="InterPro" id="IPR016162">
    <property type="entry name" value="Ald_DH_N"/>
</dbReference>
<evidence type="ECO:0000313" key="4">
    <source>
        <dbReference type="EMBL" id="SDU57702.1"/>
    </source>
</evidence>
<reference evidence="4 5" key="1">
    <citation type="submission" date="2016-10" db="EMBL/GenBank/DDBJ databases">
        <authorList>
            <person name="Varghese N."/>
            <person name="Submissions S."/>
        </authorList>
    </citation>
    <scope>NUCLEOTIDE SEQUENCE [LARGE SCALE GENOMIC DNA]</scope>
    <source>
        <strain evidence="4 5">DSM 16733</strain>
    </source>
</reference>
<proteinExistence type="inferred from homology"/>
<dbReference type="InterPro" id="IPR016161">
    <property type="entry name" value="Ald_DH/histidinol_DH"/>
</dbReference>
<dbReference type="FunFam" id="3.40.605.10:FF:000007">
    <property type="entry name" value="NAD/NADP-dependent betaine aldehyde dehydrogenase"/>
    <property type="match status" value="1"/>
</dbReference>
<evidence type="ECO:0000256" key="1">
    <source>
        <dbReference type="ARBA" id="ARBA00009986"/>
    </source>
</evidence>
<feature type="domain" description="Aldehyde dehydrogenase" evidence="3">
    <location>
        <begin position="9"/>
        <end position="464"/>
    </location>
</feature>
<dbReference type="Proteomes" id="UP000183772">
    <property type="component" value="Chromosome I"/>
</dbReference>
<name>A0AAX2DDG5_9PSED</name>
<dbReference type="InterPro" id="IPR015590">
    <property type="entry name" value="Aldehyde_DH_dom"/>
</dbReference>